<proteinExistence type="predicted"/>
<dbReference type="Proteomes" id="UP001583177">
    <property type="component" value="Unassembled WGS sequence"/>
</dbReference>
<dbReference type="Pfam" id="PF00400">
    <property type="entry name" value="WD40"/>
    <property type="match status" value="1"/>
</dbReference>
<keyword evidence="4" id="KW-1185">Reference proteome</keyword>
<dbReference type="PANTHER" id="PTHR44019">
    <property type="entry name" value="WD REPEAT-CONTAINING PROTEIN 55"/>
    <property type="match status" value="1"/>
</dbReference>
<comment type="caution">
    <text evidence="3">The sequence shown here is derived from an EMBL/GenBank/DDBJ whole genome shotgun (WGS) entry which is preliminary data.</text>
</comment>
<evidence type="ECO:0000256" key="2">
    <source>
        <dbReference type="ARBA" id="ARBA00022737"/>
    </source>
</evidence>
<dbReference type="EMBL" id="JAWRVE010000068">
    <property type="protein sequence ID" value="KAL1864413.1"/>
    <property type="molecule type" value="Genomic_DNA"/>
</dbReference>
<evidence type="ECO:0000313" key="3">
    <source>
        <dbReference type="EMBL" id="KAL1864413.1"/>
    </source>
</evidence>
<keyword evidence="1" id="KW-0853">WD repeat</keyword>
<dbReference type="PANTHER" id="PTHR44019:SF8">
    <property type="entry name" value="POC1 CENTRIOLAR PROTEIN HOMOLOG"/>
    <property type="match status" value="1"/>
</dbReference>
<accession>A0ABR3WLN0</accession>
<organism evidence="3 4">
    <name type="scientific">Diaporthe australafricana</name>
    <dbReference type="NCBI Taxonomy" id="127596"/>
    <lineage>
        <taxon>Eukaryota</taxon>
        <taxon>Fungi</taxon>
        <taxon>Dikarya</taxon>
        <taxon>Ascomycota</taxon>
        <taxon>Pezizomycotina</taxon>
        <taxon>Sordariomycetes</taxon>
        <taxon>Sordariomycetidae</taxon>
        <taxon>Diaporthales</taxon>
        <taxon>Diaporthaceae</taxon>
        <taxon>Diaporthe</taxon>
    </lineage>
</organism>
<keyword evidence="2" id="KW-0677">Repeat</keyword>
<gene>
    <name evidence="3" type="ORF">Daus18300_007645</name>
</gene>
<evidence type="ECO:0000313" key="4">
    <source>
        <dbReference type="Proteomes" id="UP001583177"/>
    </source>
</evidence>
<evidence type="ECO:0000256" key="1">
    <source>
        <dbReference type="ARBA" id="ARBA00022574"/>
    </source>
</evidence>
<dbReference type="Gene3D" id="2.130.10.10">
    <property type="entry name" value="YVTN repeat-like/Quinoprotein amine dehydrogenase"/>
    <property type="match status" value="2"/>
</dbReference>
<name>A0ABR3WLN0_9PEZI</name>
<sequence length="602" mass="66752">MNFGPKDSSLTIVTDLRKVHKLALDDKMPNWIDMDPSLLEEANIGKGAILNAPSAVALNSDNTQLAIGYRGFRLSVWNIEPSEMVARIRRKHKVVQTTSNNTFMAARSVIWHPSNDFVLGIYYDGCIFKWCPTVDLVKEISAVDVNANASPSEIECSPNGLVFATGDVQGSVRIYDFHSLTLIYKLTSEDIIQKICFSPDSRVFYDLRGMYCNVWEPECLVRLDDDKILSDSDTFGFPVDDDVWSDTRDARSTDLSFALSESHAGGKPAITTIAFNSSLQLIAYGNEDGTVEIYDMDRNFKHVVAKSTYAMGVIQVAWCSADNHIAYVTWQGRVTVKKITLDHRATSPESAVKQALVFAEKVSAKRGPTKQILFNRTGELLLVSGREKTQIMRLPTGEIDTEILTTDAQGMWESHPFDDQLLLYITNSRLCVFTWSSLEIKHNFSTELLPSAPAQSQQPRLQQAFSSGDLEKLLVVAEDSTPDRRWKRSLAITDLASLRAASAGEDMQTLKSVSVSPALLEIAEQVVGLLPDGRMIFLDEDLWVCTAHIDGGAGSVQRHFFIPRDWVNAAGLALCQVLPDGTLLCPCRGEVAVIRSDLASLW</sequence>
<dbReference type="SUPFAM" id="SSF82171">
    <property type="entry name" value="DPP6 N-terminal domain-like"/>
    <property type="match status" value="1"/>
</dbReference>
<dbReference type="InterPro" id="IPR036322">
    <property type="entry name" value="WD40_repeat_dom_sf"/>
</dbReference>
<dbReference type="InterPro" id="IPR015943">
    <property type="entry name" value="WD40/YVTN_repeat-like_dom_sf"/>
</dbReference>
<evidence type="ECO:0008006" key="5">
    <source>
        <dbReference type="Google" id="ProtNLM"/>
    </source>
</evidence>
<protein>
    <recommendedName>
        <fullName evidence="5">WD40 repeat-like protein</fullName>
    </recommendedName>
</protein>
<reference evidence="3 4" key="1">
    <citation type="journal article" date="2024" name="IMA Fungus">
        <title>IMA Genome - F19 : A genome assembly and annotation guide to empower mycologists, including annotated draft genome sequences of Ceratocystis pirilliformis, Diaporthe australafricana, Fusarium ophioides, Paecilomyces lecythidis, and Sporothrix stenoceras.</title>
        <authorList>
            <person name="Aylward J."/>
            <person name="Wilson A.M."/>
            <person name="Visagie C.M."/>
            <person name="Spraker J."/>
            <person name="Barnes I."/>
            <person name="Buitendag C."/>
            <person name="Ceriani C."/>
            <person name="Del Mar Angel L."/>
            <person name="du Plessis D."/>
            <person name="Fuchs T."/>
            <person name="Gasser K."/>
            <person name="Kramer D."/>
            <person name="Li W."/>
            <person name="Munsamy K."/>
            <person name="Piso A."/>
            <person name="Price J.L."/>
            <person name="Sonnekus B."/>
            <person name="Thomas C."/>
            <person name="van der Nest A."/>
            <person name="van Dijk A."/>
            <person name="van Heerden A."/>
            <person name="van Vuuren N."/>
            <person name="Yilmaz N."/>
            <person name="Duong T.A."/>
            <person name="van der Merwe N.A."/>
            <person name="Wingfield M.J."/>
            <person name="Wingfield B.D."/>
        </authorList>
    </citation>
    <scope>NUCLEOTIDE SEQUENCE [LARGE SCALE GENOMIC DNA]</scope>
    <source>
        <strain evidence="3 4">CMW 18300</strain>
    </source>
</reference>
<dbReference type="SUPFAM" id="SSF50978">
    <property type="entry name" value="WD40 repeat-like"/>
    <property type="match status" value="1"/>
</dbReference>
<dbReference type="InterPro" id="IPR001680">
    <property type="entry name" value="WD40_rpt"/>
</dbReference>
<dbReference type="InterPro" id="IPR050505">
    <property type="entry name" value="WDR55/POC1"/>
</dbReference>
<dbReference type="SMART" id="SM00320">
    <property type="entry name" value="WD40"/>
    <property type="match status" value="4"/>
</dbReference>